<dbReference type="EMBL" id="FMJC01000002">
    <property type="protein sequence ID" value="SCM73167.1"/>
    <property type="molecule type" value="Genomic_DNA"/>
</dbReference>
<name>A0A212L6Q3_9BACT</name>
<protein>
    <submittedName>
        <fullName evidence="1">Uncharacterized protein</fullName>
    </submittedName>
</protein>
<accession>A0A212L6Q3</accession>
<dbReference type="AlphaFoldDB" id="A0A212L6Q3"/>
<evidence type="ECO:0000313" key="1">
    <source>
        <dbReference type="EMBL" id="SCM73167.1"/>
    </source>
</evidence>
<gene>
    <name evidence="1" type="ORF">KL86DES1_21093</name>
</gene>
<reference evidence="1" key="1">
    <citation type="submission" date="2016-08" db="EMBL/GenBank/DDBJ databases">
        <authorList>
            <person name="Seilhamer J.J."/>
        </authorList>
    </citation>
    <scope>NUCLEOTIDE SEQUENCE</scope>
    <source>
        <strain evidence="1">86-1</strain>
    </source>
</reference>
<sequence length="43" mass="4580">MTTLSGCNAPIGCSPFPSLGLLLFANSSFTDFGRVSNLLEHYT</sequence>
<proteinExistence type="predicted"/>
<organism evidence="1">
    <name type="scientific">uncultured Desulfovibrio sp</name>
    <dbReference type="NCBI Taxonomy" id="167968"/>
    <lineage>
        <taxon>Bacteria</taxon>
        <taxon>Pseudomonadati</taxon>
        <taxon>Thermodesulfobacteriota</taxon>
        <taxon>Desulfovibrionia</taxon>
        <taxon>Desulfovibrionales</taxon>
        <taxon>Desulfovibrionaceae</taxon>
        <taxon>Desulfovibrio</taxon>
        <taxon>environmental samples</taxon>
    </lineage>
</organism>